<dbReference type="PATRIC" id="fig|1590.142.peg.2196"/>
<keyword evidence="1" id="KW-0812">Transmembrane</keyword>
<organism evidence="3 6">
    <name type="scientific">Lactiplantibacillus plantarum</name>
    <name type="common">Lactobacillus plantarum</name>
    <dbReference type="NCBI Taxonomy" id="1590"/>
    <lineage>
        <taxon>Bacteria</taxon>
        <taxon>Bacillati</taxon>
        <taxon>Bacillota</taxon>
        <taxon>Bacilli</taxon>
        <taxon>Lactobacillales</taxon>
        <taxon>Lactobacillaceae</taxon>
        <taxon>Lactiplantibacillus</taxon>
    </lineage>
</organism>
<dbReference type="RefSeq" id="WP_003641426.1">
    <property type="nucleotide sequence ID" value="NZ_AP028153.1"/>
</dbReference>
<dbReference type="Proteomes" id="UP000076882">
    <property type="component" value="Unassembled WGS sequence"/>
</dbReference>
<dbReference type="EMBL" id="LUWI01000041">
    <property type="protein sequence ID" value="KZU01329.1"/>
    <property type="molecule type" value="Genomic_DNA"/>
</dbReference>
<dbReference type="Proteomes" id="UP000076872">
    <property type="component" value="Unassembled WGS sequence"/>
</dbReference>
<keyword evidence="1" id="KW-1133">Transmembrane helix</keyword>
<evidence type="ECO:0000313" key="6">
    <source>
        <dbReference type="Proteomes" id="UP000076882"/>
    </source>
</evidence>
<evidence type="ECO:0000313" key="5">
    <source>
        <dbReference type="Proteomes" id="UP000076872"/>
    </source>
</evidence>
<evidence type="ECO:0000313" key="3">
    <source>
        <dbReference type="EMBL" id="KZU93911.1"/>
    </source>
</evidence>
<evidence type="ECO:0000313" key="2">
    <source>
        <dbReference type="EMBL" id="KZU01329.1"/>
    </source>
</evidence>
<reference evidence="5 6" key="1">
    <citation type="submission" date="2016-03" db="EMBL/GenBank/DDBJ databases">
        <title>Comparative genomics of 54 Lactobacillus plantarum strains reveals genomic uncoupling from niche constraints.</title>
        <authorList>
            <person name="Martino M.E."/>
        </authorList>
    </citation>
    <scope>NUCLEOTIDE SEQUENCE [LARGE SCALE GENOMIC DNA]</scope>
    <source>
        <strain evidence="3 6">19.1</strain>
        <strain evidence="4 5">NAB2</strain>
        <strain evidence="2 7">Nizo2260</strain>
    </source>
</reference>
<keyword evidence="1" id="KW-0472">Membrane</keyword>
<dbReference type="AlphaFoldDB" id="A0A0G9FDW0"/>
<evidence type="ECO:0000313" key="7">
    <source>
        <dbReference type="Proteomes" id="UP000076989"/>
    </source>
</evidence>
<gene>
    <name evidence="3" type="ORF">Lp19_1885</name>
    <name evidence="4" type="ORF">NAB2_0411</name>
    <name evidence="2" type="ORF">Nizo2260_3053</name>
</gene>
<proteinExistence type="predicted"/>
<dbReference type="EMBL" id="LUXM01000033">
    <property type="protein sequence ID" value="KZU93911.1"/>
    <property type="molecule type" value="Genomic_DNA"/>
</dbReference>
<comment type="caution">
    <text evidence="3">The sequence shown here is derived from an EMBL/GenBank/DDBJ whole genome shotgun (WGS) entry which is preliminary data.</text>
</comment>
<accession>A0A0G9FDW0</accession>
<evidence type="ECO:0000256" key="1">
    <source>
        <dbReference type="SAM" id="Phobius"/>
    </source>
</evidence>
<protein>
    <submittedName>
        <fullName evidence="3">Uncharacterized protein</fullName>
    </submittedName>
</protein>
<evidence type="ECO:0000313" key="4">
    <source>
        <dbReference type="EMBL" id="KZV05995.1"/>
    </source>
</evidence>
<sequence>MIKWSNRHWQTVEWVSTGILVGCTLLYNHQVVSNQWLLVIGGAALISYWLVTLPRLFGSQH</sequence>
<dbReference type="Proteomes" id="UP000076989">
    <property type="component" value="Unassembled WGS sequence"/>
</dbReference>
<feature type="transmembrane region" description="Helical" evidence="1">
    <location>
        <begin position="36"/>
        <end position="57"/>
    </location>
</feature>
<dbReference type="EMBL" id="LUXO01000009">
    <property type="protein sequence ID" value="KZV05995.1"/>
    <property type="molecule type" value="Genomic_DNA"/>
</dbReference>
<dbReference type="KEGG" id="lpb:SH83_10220"/>
<name>A0A0G9FDW0_LACPN</name>